<gene>
    <name evidence="8" type="ORF">THASP1DRAFT_13310</name>
</gene>
<dbReference type="STRING" id="78915.A0A4P9XV44"/>
<sequence length="154" mass="17948">GALQDVQFRKKWDLEEYKKRAVEREERDKELMVNDERRRQGLPPKRRRQDAGEEEEEAPRELLKQREGKLNLESRVGKTHLALATSGPRQPGFYCDACDCVLKDSISYLDHINGRRHQRNLGHEMNVERSTLEQVKARLAVLKAKKAQPKKAYG</sequence>
<keyword evidence="5" id="KW-0539">Nucleus</keyword>
<evidence type="ECO:0000256" key="1">
    <source>
        <dbReference type="ARBA" id="ARBA00004123"/>
    </source>
</evidence>
<dbReference type="InterPro" id="IPR036236">
    <property type="entry name" value="Znf_C2H2_sf"/>
</dbReference>
<evidence type="ECO:0000259" key="7">
    <source>
        <dbReference type="PROSITE" id="PS50171"/>
    </source>
</evidence>
<dbReference type="PROSITE" id="PS50171">
    <property type="entry name" value="ZF_MATRIN"/>
    <property type="match status" value="1"/>
</dbReference>
<dbReference type="GO" id="GO:0046540">
    <property type="term" value="C:U4/U6 x U5 tri-snRNP complex"/>
    <property type="evidence" value="ECO:0007669"/>
    <property type="project" value="TreeGrafter"/>
</dbReference>
<comment type="subcellular location">
    <subcellularLocation>
        <location evidence="1">Nucleus</location>
    </subcellularLocation>
</comment>
<feature type="domain" description="Matrin-type" evidence="7">
    <location>
        <begin position="93"/>
        <end position="123"/>
    </location>
</feature>
<evidence type="ECO:0000256" key="3">
    <source>
        <dbReference type="ARBA" id="ARBA00022771"/>
    </source>
</evidence>
<dbReference type="InterPro" id="IPR003604">
    <property type="entry name" value="Matrin/U1-like-C_Znf_C2H2"/>
</dbReference>
<dbReference type="PANTHER" id="PTHR45986">
    <property type="entry name" value="ZINC FINGER MATRIN-TYPE PROTEIN 2"/>
    <property type="match status" value="1"/>
</dbReference>
<evidence type="ECO:0000256" key="2">
    <source>
        <dbReference type="ARBA" id="ARBA00022723"/>
    </source>
</evidence>
<feature type="region of interest" description="Disordered" evidence="6">
    <location>
        <begin position="23"/>
        <end position="66"/>
    </location>
</feature>
<keyword evidence="9" id="KW-1185">Reference proteome</keyword>
<keyword evidence="3" id="KW-0863">Zinc-finger</keyword>
<dbReference type="GO" id="GO:0005681">
    <property type="term" value="C:spliceosomal complex"/>
    <property type="evidence" value="ECO:0007669"/>
    <property type="project" value="InterPro"/>
</dbReference>
<dbReference type="PANTHER" id="PTHR45986:SF1">
    <property type="entry name" value="ZINC FINGER MATRIN-TYPE PROTEIN 2"/>
    <property type="match status" value="1"/>
</dbReference>
<keyword evidence="4" id="KW-0862">Zinc</keyword>
<dbReference type="Pfam" id="PF12874">
    <property type="entry name" value="zf-met"/>
    <property type="match status" value="1"/>
</dbReference>
<proteinExistence type="predicted"/>
<feature type="non-terminal residue" evidence="8">
    <location>
        <position position="1"/>
    </location>
</feature>
<dbReference type="GO" id="GO:0003676">
    <property type="term" value="F:nucleic acid binding"/>
    <property type="evidence" value="ECO:0007669"/>
    <property type="project" value="InterPro"/>
</dbReference>
<dbReference type="Proteomes" id="UP000271241">
    <property type="component" value="Unassembled WGS sequence"/>
</dbReference>
<dbReference type="OrthoDB" id="30343at2759"/>
<dbReference type="GO" id="GO:0000398">
    <property type="term" value="P:mRNA splicing, via spliceosome"/>
    <property type="evidence" value="ECO:0007669"/>
    <property type="project" value="InterPro"/>
</dbReference>
<dbReference type="InterPro" id="IPR013087">
    <property type="entry name" value="Znf_C2H2_type"/>
</dbReference>
<accession>A0A4P9XV44</accession>
<reference evidence="9" key="1">
    <citation type="journal article" date="2018" name="Nat. Microbiol.">
        <title>Leveraging single-cell genomics to expand the fungal tree of life.</title>
        <authorList>
            <person name="Ahrendt S.R."/>
            <person name="Quandt C.A."/>
            <person name="Ciobanu D."/>
            <person name="Clum A."/>
            <person name="Salamov A."/>
            <person name="Andreopoulos B."/>
            <person name="Cheng J.F."/>
            <person name="Woyke T."/>
            <person name="Pelin A."/>
            <person name="Henrissat B."/>
            <person name="Reynolds N.K."/>
            <person name="Benny G.L."/>
            <person name="Smith M.E."/>
            <person name="James T.Y."/>
            <person name="Grigoriev I.V."/>
        </authorList>
    </citation>
    <scope>NUCLEOTIDE SEQUENCE [LARGE SCALE GENOMIC DNA]</scope>
    <source>
        <strain evidence="9">RSA 1356</strain>
    </source>
</reference>
<organism evidence="8 9">
    <name type="scientific">Thamnocephalis sphaerospora</name>
    <dbReference type="NCBI Taxonomy" id="78915"/>
    <lineage>
        <taxon>Eukaryota</taxon>
        <taxon>Fungi</taxon>
        <taxon>Fungi incertae sedis</taxon>
        <taxon>Zoopagomycota</taxon>
        <taxon>Zoopagomycotina</taxon>
        <taxon>Zoopagomycetes</taxon>
        <taxon>Zoopagales</taxon>
        <taxon>Sigmoideomycetaceae</taxon>
        <taxon>Thamnocephalis</taxon>
    </lineage>
</organism>
<dbReference type="EMBL" id="KZ992469">
    <property type="protein sequence ID" value="RKP10118.1"/>
    <property type="molecule type" value="Genomic_DNA"/>
</dbReference>
<dbReference type="SMART" id="SM00451">
    <property type="entry name" value="ZnF_U1"/>
    <property type="match status" value="1"/>
</dbReference>
<feature type="compositionally biased region" description="Basic and acidic residues" evidence="6">
    <location>
        <begin position="23"/>
        <end position="39"/>
    </location>
</feature>
<dbReference type="InterPro" id="IPR040107">
    <property type="entry name" value="Snu23"/>
</dbReference>
<dbReference type="Gene3D" id="3.30.160.60">
    <property type="entry name" value="Classic Zinc Finger"/>
    <property type="match status" value="1"/>
</dbReference>
<dbReference type="InterPro" id="IPR000690">
    <property type="entry name" value="Matrin/U1-C_Znf_C2H2"/>
</dbReference>
<dbReference type="GO" id="GO:0008270">
    <property type="term" value="F:zinc ion binding"/>
    <property type="evidence" value="ECO:0007669"/>
    <property type="project" value="UniProtKB-KW"/>
</dbReference>
<evidence type="ECO:0000256" key="4">
    <source>
        <dbReference type="ARBA" id="ARBA00022833"/>
    </source>
</evidence>
<keyword evidence="2" id="KW-0479">Metal-binding</keyword>
<evidence type="ECO:0000256" key="6">
    <source>
        <dbReference type="SAM" id="MobiDB-lite"/>
    </source>
</evidence>
<name>A0A4P9XV44_9FUNG</name>
<evidence type="ECO:0000313" key="8">
    <source>
        <dbReference type="EMBL" id="RKP10118.1"/>
    </source>
</evidence>
<dbReference type="AlphaFoldDB" id="A0A4P9XV44"/>
<protein>
    <recommendedName>
        <fullName evidence="7">Matrin-type domain-containing protein</fullName>
    </recommendedName>
</protein>
<dbReference type="SUPFAM" id="SSF57667">
    <property type="entry name" value="beta-beta-alpha zinc fingers"/>
    <property type="match status" value="1"/>
</dbReference>
<evidence type="ECO:0000313" key="9">
    <source>
        <dbReference type="Proteomes" id="UP000271241"/>
    </source>
</evidence>
<evidence type="ECO:0000256" key="5">
    <source>
        <dbReference type="ARBA" id="ARBA00023242"/>
    </source>
</evidence>